<dbReference type="GO" id="GO:0008270">
    <property type="term" value="F:zinc ion binding"/>
    <property type="evidence" value="ECO:0007669"/>
    <property type="project" value="InterPro"/>
</dbReference>
<dbReference type="Proteomes" id="UP001201262">
    <property type="component" value="Unassembled WGS sequence"/>
</dbReference>
<feature type="compositionally biased region" description="Polar residues" evidence="2">
    <location>
        <begin position="616"/>
        <end position="663"/>
    </location>
</feature>
<dbReference type="GO" id="GO:0006351">
    <property type="term" value="P:DNA-templated transcription"/>
    <property type="evidence" value="ECO:0007669"/>
    <property type="project" value="InterPro"/>
</dbReference>
<accession>A0AAD4KV09</accession>
<gene>
    <name evidence="4" type="ORF">BGW36DRAFT_395576</name>
</gene>
<reference evidence="4" key="1">
    <citation type="submission" date="2021-12" db="EMBL/GenBank/DDBJ databases">
        <title>Convergent genome expansion in fungi linked to evolution of root-endophyte symbiosis.</title>
        <authorList>
            <consortium name="DOE Joint Genome Institute"/>
            <person name="Ke Y.-H."/>
            <person name="Bonito G."/>
            <person name="Liao H.-L."/>
            <person name="Looney B."/>
            <person name="Rojas-Flechas A."/>
            <person name="Nash J."/>
            <person name="Hameed K."/>
            <person name="Schadt C."/>
            <person name="Martin F."/>
            <person name="Crous P.W."/>
            <person name="Miettinen O."/>
            <person name="Magnuson J.K."/>
            <person name="Labbe J."/>
            <person name="Jacobson D."/>
            <person name="Doktycz M.J."/>
            <person name="Veneault-Fourrey C."/>
            <person name="Kuo A."/>
            <person name="Mondo S."/>
            <person name="Calhoun S."/>
            <person name="Riley R."/>
            <person name="Ohm R."/>
            <person name="LaButti K."/>
            <person name="Andreopoulos B."/>
            <person name="Pangilinan J."/>
            <person name="Nolan M."/>
            <person name="Tritt A."/>
            <person name="Clum A."/>
            <person name="Lipzen A."/>
            <person name="Daum C."/>
            <person name="Barry K."/>
            <person name="Grigoriev I.V."/>
            <person name="Vilgalys R."/>
        </authorList>
    </citation>
    <scope>NUCLEOTIDE SEQUENCE</scope>
    <source>
        <strain evidence="4">PMI_201</strain>
    </source>
</reference>
<evidence type="ECO:0000256" key="2">
    <source>
        <dbReference type="SAM" id="MobiDB-lite"/>
    </source>
</evidence>
<evidence type="ECO:0000256" key="1">
    <source>
        <dbReference type="ARBA" id="ARBA00023242"/>
    </source>
</evidence>
<dbReference type="AlphaFoldDB" id="A0AAD4KV09"/>
<evidence type="ECO:0000313" key="5">
    <source>
        <dbReference type="Proteomes" id="UP001201262"/>
    </source>
</evidence>
<dbReference type="SMART" id="SM00906">
    <property type="entry name" value="Fungal_trans"/>
    <property type="match status" value="1"/>
</dbReference>
<protein>
    <submittedName>
        <fullName evidence="4">Fungal-specific transcription factor domain-containing protein</fullName>
    </submittedName>
</protein>
<dbReference type="PANTHER" id="PTHR46910">
    <property type="entry name" value="TRANSCRIPTION FACTOR PDR1"/>
    <property type="match status" value="1"/>
</dbReference>
<feature type="region of interest" description="Disordered" evidence="2">
    <location>
        <begin position="65"/>
        <end position="89"/>
    </location>
</feature>
<feature type="region of interest" description="Disordered" evidence="2">
    <location>
        <begin position="312"/>
        <end position="338"/>
    </location>
</feature>
<evidence type="ECO:0000313" key="4">
    <source>
        <dbReference type="EMBL" id="KAH8700495.1"/>
    </source>
</evidence>
<keyword evidence="5" id="KW-1185">Reference proteome</keyword>
<evidence type="ECO:0000259" key="3">
    <source>
        <dbReference type="SMART" id="SM00906"/>
    </source>
</evidence>
<dbReference type="InterPro" id="IPR050987">
    <property type="entry name" value="AtrR-like"/>
</dbReference>
<dbReference type="PANTHER" id="PTHR46910:SF9">
    <property type="entry name" value="MISCELLANEOUS ZN(II)2CYS6 TRANSCRIPTION FACTOR (EUROFUNG)"/>
    <property type="match status" value="1"/>
</dbReference>
<feature type="compositionally biased region" description="Polar residues" evidence="2">
    <location>
        <begin position="321"/>
        <end position="338"/>
    </location>
</feature>
<dbReference type="InterPro" id="IPR007219">
    <property type="entry name" value="XnlR_reg_dom"/>
</dbReference>
<dbReference type="Pfam" id="PF04082">
    <property type="entry name" value="Fungal_trans"/>
    <property type="match status" value="1"/>
</dbReference>
<proteinExistence type="predicted"/>
<dbReference type="EMBL" id="JAJTJA010000004">
    <property type="protein sequence ID" value="KAH8700495.1"/>
    <property type="molecule type" value="Genomic_DNA"/>
</dbReference>
<dbReference type="CDD" id="cd12148">
    <property type="entry name" value="fungal_TF_MHR"/>
    <property type="match status" value="1"/>
</dbReference>
<feature type="compositionally biased region" description="Basic and acidic residues" evidence="2">
    <location>
        <begin position="75"/>
        <end position="85"/>
    </location>
</feature>
<comment type="caution">
    <text evidence="4">The sequence shown here is derived from an EMBL/GenBank/DDBJ whole genome shotgun (WGS) entry which is preliminary data.</text>
</comment>
<feature type="region of interest" description="Disordered" evidence="2">
    <location>
        <begin position="593"/>
        <end position="663"/>
    </location>
</feature>
<dbReference type="GeneID" id="70248344"/>
<organism evidence="4 5">
    <name type="scientific">Talaromyces proteolyticus</name>
    <dbReference type="NCBI Taxonomy" id="1131652"/>
    <lineage>
        <taxon>Eukaryota</taxon>
        <taxon>Fungi</taxon>
        <taxon>Dikarya</taxon>
        <taxon>Ascomycota</taxon>
        <taxon>Pezizomycotina</taxon>
        <taxon>Eurotiomycetes</taxon>
        <taxon>Eurotiomycetidae</taxon>
        <taxon>Eurotiales</taxon>
        <taxon>Trichocomaceae</taxon>
        <taxon>Talaromyces</taxon>
        <taxon>Talaromyces sect. Bacilispori</taxon>
    </lineage>
</organism>
<dbReference type="GO" id="GO:0003700">
    <property type="term" value="F:DNA-binding transcription factor activity"/>
    <property type="evidence" value="ECO:0007669"/>
    <property type="project" value="InterPro"/>
</dbReference>
<dbReference type="RefSeq" id="XP_046074201.1">
    <property type="nucleotide sequence ID" value="XM_046218057.1"/>
</dbReference>
<keyword evidence="1" id="KW-0539">Nucleus</keyword>
<name>A0AAD4KV09_9EURO</name>
<sequence>MQSSDILPRTTELGSLIAHSNDESEFVGSSSGVFFVNTVRQAFAKSLGPLDNFSSGPGFPAAEDTIIGQGSSSFGERHDAARDETINQDSEGNARLRRKWIYDPDIVNVLGVAPSLEHARQLMMMYFRVWHPIFPFLHGPSFLQEMEAFYSRDSIKGDHQSKTLQHQSTCWTTIFQCIFNLASFLQPDNQLAPESRIQSAPDAPKLVGLLLYRHDNLSLQALLAMQLYLIATMSLRNASLVGGSILRSVLHVGLHRCPYRYKELTSHDRHLRKRIFWCVYAIDRYLSQALGLPLGIQDSDIDVCLPGASEAHAPGGPHIPQGSSSLHDGSDDASISRSSVDWTCDHETRFMSPSFRNTTQKDKPDSKQQEQLNREATLFSYVMYGKLTGRALELFHKSVQNRQIRRSSVLYLVSDVHKWWNNLPSSLQGVDNNHRAGNSDEPTGEPFDLSPFFSILYEHLILCINRPCLSLDPASPDFCSSLQTCIGSARNILSSLKTQLAKHQPLFWPGLLSAAYMSGLVIAFACQLKQHVLSKGCQEIRECLEILQSMSKQWETAKHCHTALSFLLLNIQRMNQCQDTLAPFNFEEMASRQSESFRHENRGRSKRRKIDHSSHEASNATLYNENGIQNEHNTIFPTDTQSVSAAQEPYNSQGPSKPRQPLTTQNIIQQRQSATYESPHSIDLSQYSPLLMLDGNRAGDLQWPGASTMTTNFDLNMTDLFQDSTWDPSLFDAFAQGQLPTEQDHV</sequence>
<dbReference type="GO" id="GO:0003677">
    <property type="term" value="F:DNA binding"/>
    <property type="evidence" value="ECO:0007669"/>
    <property type="project" value="InterPro"/>
</dbReference>
<feature type="domain" description="Xylanolytic transcriptional activator regulatory" evidence="3">
    <location>
        <begin position="238"/>
        <end position="312"/>
    </location>
</feature>